<name>A0A8D8L9Q0_9HEMI</name>
<feature type="transmembrane region" description="Helical" evidence="1">
    <location>
        <begin position="6"/>
        <end position="32"/>
    </location>
</feature>
<reference evidence="2" key="1">
    <citation type="submission" date="2021-05" db="EMBL/GenBank/DDBJ databases">
        <authorList>
            <person name="Alioto T."/>
            <person name="Alioto T."/>
            <person name="Gomez Garrido J."/>
        </authorList>
    </citation>
    <scope>NUCLEOTIDE SEQUENCE</scope>
</reference>
<keyword evidence="1" id="KW-1133">Transmembrane helix</keyword>
<dbReference type="EMBL" id="HBUF01006057">
    <property type="protein sequence ID" value="CAG6606980.1"/>
    <property type="molecule type" value="Transcribed_RNA"/>
</dbReference>
<dbReference type="AlphaFoldDB" id="A0A8D8L9Q0"/>
<accession>A0A8D8L9Q0</accession>
<keyword evidence="1" id="KW-0472">Membrane</keyword>
<evidence type="ECO:0000256" key="1">
    <source>
        <dbReference type="SAM" id="Phobius"/>
    </source>
</evidence>
<evidence type="ECO:0000313" key="2">
    <source>
        <dbReference type="EMBL" id="CAG6606980.1"/>
    </source>
</evidence>
<protein>
    <submittedName>
        <fullName evidence="2">Uncharacterized protein</fullName>
    </submittedName>
</protein>
<organism evidence="2">
    <name type="scientific">Cacopsylla melanoneura</name>
    <dbReference type="NCBI Taxonomy" id="428564"/>
    <lineage>
        <taxon>Eukaryota</taxon>
        <taxon>Metazoa</taxon>
        <taxon>Ecdysozoa</taxon>
        <taxon>Arthropoda</taxon>
        <taxon>Hexapoda</taxon>
        <taxon>Insecta</taxon>
        <taxon>Pterygota</taxon>
        <taxon>Neoptera</taxon>
        <taxon>Paraneoptera</taxon>
        <taxon>Hemiptera</taxon>
        <taxon>Sternorrhyncha</taxon>
        <taxon>Psylloidea</taxon>
        <taxon>Psyllidae</taxon>
        <taxon>Psyllinae</taxon>
        <taxon>Cacopsylla</taxon>
    </lineage>
</organism>
<keyword evidence="1" id="KW-0812">Transmembrane</keyword>
<proteinExistence type="predicted"/>
<sequence>MYLNTYKYHFIFSFSQNNWNGSVFIVFQSYVLRKQERRRNSRFRFLSVQRLLTVSLSREGKVVARNGNTVGKKNRSFHLYLIPVKKFTAKKLLMCFFAIEKKRIRQTLQTFLQHNLFSRFYFRLL</sequence>